<dbReference type="Proteomes" id="UP001432000">
    <property type="component" value="Chromosome"/>
</dbReference>
<dbReference type="Pfam" id="PF09346">
    <property type="entry name" value="SMI1_KNR4"/>
    <property type="match status" value="1"/>
</dbReference>
<organism evidence="2 3">
    <name type="scientific">Rhodococcus sovatensis</name>
    <dbReference type="NCBI Taxonomy" id="1805840"/>
    <lineage>
        <taxon>Bacteria</taxon>
        <taxon>Bacillati</taxon>
        <taxon>Actinomycetota</taxon>
        <taxon>Actinomycetes</taxon>
        <taxon>Mycobacteriales</taxon>
        <taxon>Nocardiaceae</taxon>
        <taxon>Rhodococcus</taxon>
    </lineage>
</organism>
<keyword evidence="3" id="KW-1185">Reference proteome</keyword>
<dbReference type="SUPFAM" id="SSF160631">
    <property type="entry name" value="SMI1/KNR4-like"/>
    <property type="match status" value="1"/>
</dbReference>
<dbReference type="RefSeq" id="WP_338891946.1">
    <property type="nucleotide sequence ID" value="NZ_CP147846.1"/>
</dbReference>
<dbReference type="InterPro" id="IPR018958">
    <property type="entry name" value="Knr4/Smi1-like_dom"/>
</dbReference>
<proteinExistence type="predicted"/>
<dbReference type="EMBL" id="CP147846">
    <property type="protein sequence ID" value="WXG70498.1"/>
    <property type="molecule type" value="Genomic_DNA"/>
</dbReference>
<gene>
    <name evidence="2" type="ORF">WDS16_08395</name>
</gene>
<name>A0ABZ2PRJ4_9NOCA</name>
<sequence>MDQLSDEWARIISWCQKRAPVTAASLNPPAQAEKVARAESATGRQWPSDLRTWFLLHNGSDQGRAYPQVIPGYRPVTLVELEQEWTSLCRIWAPTTAAVGGDGLLAAPAGTTAFTFLESYIPIAANDSSEYVVIDTRSGDEMGCVVEFIGEDTDQGLMRWPSLAAMIKDVADALDSDSPCRGWVPIVENGYLDWDFP</sequence>
<accession>A0ABZ2PRJ4</accession>
<evidence type="ECO:0000259" key="1">
    <source>
        <dbReference type="Pfam" id="PF09346"/>
    </source>
</evidence>
<evidence type="ECO:0000313" key="3">
    <source>
        <dbReference type="Proteomes" id="UP001432000"/>
    </source>
</evidence>
<protein>
    <submittedName>
        <fullName evidence="2">SMI1/KNR4 family protein</fullName>
    </submittedName>
</protein>
<evidence type="ECO:0000313" key="2">
    <source>
        <dbReference type="EMBL" id="WXG70498.1"/>
    </source>
</evidence>
<dbReference type="InterPro" id="IPR037883">
    <property type="entry name" value="Knr4/Smi1-like_sf"/>
</dbReference>
<feature type="domain" description="Knr4/Smi1-like" evidence="1">
    <location>
        <begin position="29"/>
        <end position="168"/>
    </location>
</feature>
<reference evidence="2 3" key="1">
    <citation type="submission" date="2024-03" db="EMBL/GenBank/DDBJ databases">
        <title>Natural products discovery in diverse microorganisms through a two-stage MS feature dereplication strategy.</title>
        <authorList>
            <person name="Zhang R."/>
        </authorList>
    </citation>
    <scope>NUCLEOTIDE SEQUENCE [LARGE SCALE GENOMIC DNA]</scope>
    <source>
        <strain evidence="2 3">18930</strain>
    </source>
</reference>